<accession>A0A8S5QV43</accession>
<organism evidence="1">
    <name type="scientific">Myoviridae sp. ctB3C22</name>
    <dbReference type="NCBI Taxonomy" id="2826629"/>
    <lineage>
        <taxon>Viruses</taxon>
        <taxon>Duplodnaviria</taxon>
        <taxon>Heunggongvirae</taxon>
        <taxon>Uroviricota</taxon>
        <taxon>Caudoviricetes</taxon>
    </lineage>
</organism>
<sequence length="468" mass="54526">MPTIQEIIQRGVRLPADIIADLKNKTIDVPEWGKLEKEYNPKQHPVYTNKAYRDKVKHGKTEKMTRITYPIQKLACKRMKELMFTIPVQRKYTTANDAEKKAAAIMEAIFSKNHINSVNIKRSHKAFASCEIATIWYTQRAETTYAGEKSDVKLRCRTYSPMDGDTLYPLFDEYDDMIALSIQYKRYIKDKWYTYFDTYTAEHHYRWVNSGGDWGEDIEPEEINIEKIQGVYLHRGEPIWEDQSENGHELEWTMSRNGNYLRKNSRPTWVEYTDKSRVKHGNEPADDNAGRNILRYGKDDKAGYATWAQAIDALKFHTEELRRNIHTTLQLPDMSMEQMKATPMSGEARKMLFIDCQMKVTDESGDWIEFFDREVNVVRAFCKKMFPSLKNAFDGLGVENVITPFQINDRSQLIQDIDRATDGKAVMSRRTGIRLLGEVPEEEIDAEEQRIIEEESSTADIFNNEPTE</sequence>
<dbReference type="EMBL" id="BK015746">
    <property type="protein sequence ID" value="DAE23078.1"/>
    <property type="molecule type" value="Genomic_DNA"/>
</dbReference>
<reference evidence="1" key="1">
    <citation type="journal article" date="2021" name="Proc. Natl. Acad. Sci. U.S.A.">
        <title>A Catalog of Tens of Thousands of Viruses from Human Metagenomes Reveals Hidden Associations with Chronic Diseases.</title>
        <authorList>
            <person name="Tisza M.J."/>
            <person name="Buck C.B."/>
        </authorList>
    </citation>
    <scope>NUCLEOTIDE SEQUENCE</scope>
    <source>
        <strain evidence="1">CtB3C22</strain>
    </source>
</reference>
<dbReference type="InterPro" id="IPR021145">
    <property type="entry name" value="Portal_protein_SPP1_Gp6-like"/>
</dbReference>
<name>A0A8S5QV43_9CAUD</name>
<proteinExistence type="predicted"/>
<protein>
    <submittedName>
        <fullName evidence="1">Portal protein</fullName>
    </submittedName>
</protein>
<dbReference type="Pfam" id="PF05133">
    <property type="entry name" value="SPP1_portal"/>
    <property type="match status" value="1"/>
</dbReference>
<evidence type="ECO:0000313" key="1">
    <source>
        <dbReference type="EMBL" id="DAE23078.1"/>
    </source>
</evidence>